<name>A0A1J1LPA9_9CYAN</name>
<accession>A0A1J1LPA9</accession>
<protein>
    <submittedName>
        <fullName evidence="2">Uncharacterized protein</fullName>
    </submittedName>
</protein>
<dbReference type="AlphaFoldDB" id="A0A1J1LPA9"/>
<proteinExistence type="predicted"/>
<dbReference type="EMBL" id="CZDF01000171">
    <property type="protein sequence ID" value="CUR34413.1"/>
    <property type="molecule type" value="Genomic_DNA"/>
</dbReference>
<dbReference type="STRING" id="671072.PL9214640420"/>
<organism evidence="2 3">
    <name type="scientific">Planktothrix tepida PCC 9214</name>
    <dbReference type="NCBI Taxonomy" id="671072"/>
    <lineage>
        <taxon>Bacteria</taxon>
        <taxon>Bacillati</taxon>
        <taxon>Cyanobacteriota</taxon>
        <taxon>Cyanophyceae</taxon>
        <taxon>Oscillatoriophycideae</taxon>
        <taxon>Oscillatoriales</taxon>
        <taxon>Microcoleaceae</taxon>
        <taxon>Planktothrix</taxon>
    </lineage>
</organism>
<feature type="compositionally biased region" description="Polar residues" evidence="1">
    <location>
        <begin position="12"/>
        <end position="22"/>
    </location>
</feature>
<reference evidence="3" key="1">
    <citation type="submission" date="2015-10" db="EMBL/GenBank/DDBJ databases">
        <authorList>
            <person name="Regsiter A."/>
            <person name="william w."/>
        </authorList>
    </citation>
    <scope>NUCLEOTIDE SEQUENCE [LARGE SCALE GENOMIC DNA]</scope>
</reference>
<dbReference type="Proteomes" id="UP000184315">
    <property type="component" value="Unassembled WGS sequence"/>
</dbReference>
<evidence type="ECO:0000256" key="1">
    <source>
        <dbReference type="SAM" id="MobiDB-lite"/>
    </source>
</evidence>
<keyword evidence="3" id="KW-1185">Reference proteome</keyword>
<feature type="region of interest" description="Disordered" evidence="1">
    <location>
        <begin position="1"/>
        <end position="46"/>
    </location>
</feature>
<evidence type="ECO:0000313" key="2">
    <source>
        <dbReference type="EMBL" id="CUR34413.1"/>
    </source>
</evidence>
<evidence type="ECO:0000313" key="3">
    <source>
        <dbReference type="Proteomes" id="UP000184315"/>
    </source>
</evidence>
<sequence length="46" mass="5204">MNQKHEVLNATPMESTAGSCETSLPRPKSDISNPPQRDEIMEAYWL</sequence>
<gene>
    <name evidence="2" type="ORF">PL9214640420</name>
</gene>